<dbReference type="Proteomes" id="UP001161580">
    <property type="component" value="Unassembled WGS sequence"/>
</dbReference>
<dbReference type="CDD" id="cd17477">
    <property type="entry name" value="MFS_YcaD_like"/>
    <property type="match status" value="1"/>
</dbReference>
<evidence type="ECO:0000256" key="1">
    <source>
        <dbReference type="ARBA" id="ARBA00022692"/>
    </source>
</evidence>
<protein>
    <submittedName>
        <fullName evidence="6">MFS transporter</fullName>
    </submittedName>
</protein>
<feature type="transmembrane region" description="Helical" evidence="4">
    <location>
        <begin position="355"/>
        <end position="373"/>
    </location>
</feature>
<dbReference type="Gene3D" id="1.20.1250.20">
    <property type="entry name" value="MFS general substrate transporter like domains"/>
    <property type="match status" value="2"/>
</dbReference>
<dbReference type="EMBL" id="JALDYZ010000002">
    <property type="protein sequence ID" value="MDI7921385.1"/>
    <property type="molecule type" value="Genomic_DNA"/>
</dbReference>
<proteinExistence type="predicted"/>
<dbReference type="AlphaFoldDB" id="A0AAE3QAG7"/>
<feature type="transmembrane region" description="Helical" evidence="4">
    <location>
        <begin position="98"/>
        <end position="119"/>
    </location>
</feature>
<keyword evidence="1 4" id="KW-0812">Transmembrane</keyword>
<comment type="caution">
    <text evidence="6">The sequence shown here is derived from an EMBL/GenBank/DDBJ whole genome shotgun (WGS) entry which is preliminary data.</text>
</comment>
<accession>A0AAE3QAG7</accession>
<keyword evidence="7" id="KW-1185">Reference proteome</keyword>
<dbReference type="InterPro" id="IPR020846">
    <property type="entry name" value="MFS_dom"/>
</dbReference>
<organism evidence="6 7">
    <name type="scientific">Ferirhizobium litorale</name>
    <dbReference type="NCBI Taxonomy" id="2927786"/>
    <lineage>
        <taxon>Bacteria</taxon>
        <taxon>Pseudomonadati</taxon>
        <taxon>Pseudomonadota</taxon>
        <taxon>Alphaproteobacteria</taxon>
        <taxon>Hyphomicrobiales</taxon>
        <taxon>Rhizobiaceae</taxon>
        <taxon>Ferirhizobium</taxon>
    </lineage>
</organism>
<feature type="transmembrane region" description="Helical" evidence="4">
    <location>
        <begin position="41"/>
        <end position="61"/>
    </location>
</feature>
<feature type="transmembrane region" description="Helical" evidence="4">
    <location>
        <begin position="265"/>
        <end position="283"/>
    </location>
</feature>
<gene>
    <name evidence="6" type="ORF">MRS75_04715</name>
</gene>
<feature type="transmembrane region" description="Helical" evidence="4">
    <location>
        <begin position="7"/>
        <end position="29"/>
    </location>
</feature>
<feature type="transmembrane region" description="Helical" evidence="4">
    <location>
        <begin position="160"/>
        <end position="180"/>
    </location>
</feature>
<reference evidence="6" key="1">
    <citation type="submission" date="2022-03" db="EMBL/GenBank/DDBJ databases">
        <title>Fererhizobium litorale gen. nov., sp. nov., isolated from sandy sediments of the Sea of Japan seashore.</title>
        <authorList>
            <person name="Romanenko L."/>
            <person name="Kurilenko V."/>
            <person name="Otstavnykh N."/>
            <person name="Svetashev V."/>
            <person name="Tekutyeva L."/>
            <person name="Isaeva M."/>
            <person name="Mikhailov V."/>
        </authorList>
    </citation>
    <scope>NUCLEOTIDE SEQUENCE</scope>
    <source>
        <strain evidence="6">KMM 9576</strain>
    </source>
</reference>
<dbReference type="Pfam" id="PF07690">
    <property type="entry name" value="MFS_1"/>
    <property type="match status" value="1"/>
</dbReference>
<feature type="transmembrane region" description="Helical" evidence="4">
    <location>
        <begin position="73"/>
        <end position="92"/>
    </location>
</feature>
<evidence type="ECO:0000313" key="6">
    <source>
        <dbReference type="EMBL" id="MDI7921385.1"/>
    </source>
</evidence>
<dbReference type="SUPFAM" id="SSF103473">
    <property type="entry name" value="MFS general substrate transporter"/>
    <property type="match status" value="1"/>
</dbReference>
<feature type="transmembrane region" description="Helical" evidence="4">
    <location>
        <begin position="289"/>
        <end position="310"/>
    </location>
</feature>
<sequence length="413" mass="43581">MLASLVSITSLMLSTLLMMVGFGLMNYMIPVRSLAEGWSTFLISIMATGYTLGFTISCVITPKLVQRVGHVRVFGALITLLTVAILACAMVVDWRAWMVFRGLAGFAIAGSYLIIESWLNERVTNDNRGTIFSVYMVTCLVGSIGGQYLVPLGDPETTQLFILCGIIFSLALFPTALSTAQSPSPIAQANFDLPKLYRVSPIAFVGSLLAGALSGTWASLGAVYTQTIGLTTAEGATLLASVLAGGAIAQMPIGRISDRIDRRQVMIACGGVGVAACTLMALVSSMNIYVISAASFFVGTVLYPIYALNVAHANDRAEPAEYVAISSGIMVLYGLGTVAGPVMGGAVMETTGPKGLLSFLALIFGFYAAYAAWRMNRRSPDEAPKTDFQSMPIPMQVTEGVTGQPGPGPDTGR</sequence>
<feature type="transmembrane region" description="Helical" evidence="4">
    <location>
        <begin position="236"/>
        <end position="253"/>
    </location>
</feature>
<evidence type="ECO:0000259" key="5">
    <source>
        <dbReference type="PROSITE" id="PS50850"/>
    </source>
</evidence>
<evidence type="ECO:0000256" key="3">
    <source>
        <dbReference type="ARBA" id="ARBA00023136"/>
    </source>
</evidence>
<evidence type="ECO:0000256" key="4">
    <source>
        <dbReference type="SAM" id="Phobius"/>
    </source>
</evidence>
<feature type="transmembrane region" description="Helical" evidence="4">
    <location>
        <begin position="322"/>
        <end position="343"/>
    </location>
</feature>
<dbReference type="InterPro" id="IPR036259">
    <property type="entry name" value="MFS_trans_sf"/>
</dbReference>
<evidence type="ECO:0000313" key="7">
    <source>
        <dbReference type="Proteomes" id="UP001161580"/>
    </source>
</evidence>
<dbReference type="InterPro" id="IPR047200">
    <property type="entry name" value="MFS_YcaD-like"/>
</dbReference>
<dbReference type="InterPro" id="IPR011701">
    <property type="entry name" value="MFS"/>
</dbReference>
<name>A0AAE3QAG7_9HYPH</name>
<keyword evidence="3 4" id="KW-0472">Membrane</keyword>
<feature type="transmembrane region" description="Helical" evidence="4">
    <location>
        <begin position="201"/>
        <end position="224"/>
    </location>
</feature>
<dbReference type="PROSITE" id="PS50850">
    <property type="entry name" value="MFS"/>
    <property type="match status" value="1"/>
</dbReference>
<feature type="transmembrane region" description="Helical" evidence="4">
    <location>
        <begin position="131"/>
        <end position="148"/>
    </location>
</feature>
<dbReference type="PANTHER" id="PTHR23521">
    <property type="entry name" value="TRANSPORTER MFS SUPERFAMILY"/>
    <property type="match status" value="1"/>
</dbReference>
<dbReference type="RefSeq" id="WP_311785557.1">
    <property type="nucleotide sequence ID" value="NZ_JALDYY010000002.1"/>
</dbReference>
<dbReference type="GO" id="GO:0022857">
    <property type="term" value="F:transmembrane transporter activity"/>
    <property type="evidence" value="ECO:0007669"/>
    <property type="project" value="InterPro"/>
</dbReference>
<evidence type="ECO:0000256" key="2">
    <source>
        <dbReference type="ARBA" id="ARBA00022989"/>
    </source>
</evidence>
<dbReference type="PANTHER" id="PTHR23521:SF3">
    <property type="entry name" value="MFS TRANSPORTER"/>
    <property type="match status" value="1"/>
</dbReference>
<feature type="domain" description="Major facilitator superfamily (MFS) profile" evidence="5">
    <location>
        <begin position="199"/>
        <end position="413"/>
    </location>
</feature>
<keyword evidence="2 4" id="KW-1133">Transmembrane helix</keyword>
<dbReference type="GO" id="GO:0005886">
    <property type="term" value="C:plasma membrane"/>
    <property type="evidence" value="ECO:0007669"/>
    <property type="project" value="TreeGrafter"/>
</dbReference>